<protein>
    <submittedName>
        <fullName evidence="1">Uncharacterized protein</fullName>
    </submittedName>
</protein>
<reference evidence="1" key="1">
    <citation type="journal article" date="2014" name="Front. Microbiol.">
        <title>High frequency of phylogenetically diverse reductive dehalogenase-homologous genes in deep subseafloor sedimentary metagenomes.</title>
        <authorList>
            <person name="Kawai M."/>
            <person name="Futagami T."/>
            <person name="Toyoda A."/>
            <person name="Takaki Y."/>
            <person name="Nishi S."/>
            <person name="Hori S."/>
            <person name="Arai W."/>
            <person name="Tsubouchi T."/>
            <person name="Morono Y."/>
            <person name="Uchiyama I."/>
            <person name="Ito T."/>
            <person name="Fujiyama A."/>
            <person name="Inagaki F."/>
            <person name="Takami H."/>
        </authorList>
    </citation>
    <scope>NUCLEOTIDE SEQUENCE</scope>
    <source>
        <strain evidence="1">Expedition CK06-06</strain>
    </source>
</reference>
<organism evidence="1">
    <name type="scientific">marine sediment metagenome</name>
    <dbReference type="NCBI Taxonomy" id="412755"/>
    <lineage>
        <taxon>unclassified sequences</taxon>
        <taxon>metagenomes</taxon>
        <taxon>ecological metagenomes</taxon>
    </lineage>
</organism>
<dbReference type="AlphaFoldDB" id="X0TMV0"/>
<dbReference type="EMBL" id="BARS01010525">
    <property type="protein sequence ID" value="GAF94559.1"/>
    <property type="molecule type" value="Genomic_DNA"/>
</dbReference>
<evidence type="ECO:0000313" key="1">
    <source>
        <dbReference type="EMBL" id="GAF94559.1"/>
    </source>
</evidence>
<gene>
    <name evidence="1" type="ORF">S01H1_19482</name>
</gene>
<proteinExistence type="predicted"/>
<accession>X0TMV0</accession>
<comment type="caution">
    <text evidence="1">The sequence shown here is derived from an EMBL/GenBank/DDBJ whole genome shotgun (WGS) entry which is preliminary data.</text>
</comment>
<feature type="non-terminal residue" evidence="1">
    <location>
        <position position="54"/>
    </location>
</feature>
<sequence>MSESTVSVRVAAVACATALLLAAVTPASAAVKNVYNWTQLWSAVVSRAPGDEII</sequence>
<name>X0TMV0_9ZZZZ</name>